<organism evidence="2 3">
    <name type="scientific">Pleurodeles waltl</name>
    <name type="common">Iberian ribbed newt</name>
    <dbReference type="NCBI Taxonomy" id="8319"/>
    <lineage>
        <taxon>Eukaryota</taxon>
        <taxon>Metazoa</taxon>
        <taxon>Chordata</taxon>
        <taxon>Craniata</taxon>
        <taxon>Vertebrata</taxon>
        <taxon>Euteleostomi</taxon>
        <taxon>Amphibia</taxon>
        <taxon>Batrachia</taxon>
        <taxon>Caudata</taxon>
        <taxon>Salamandroidea</taxon>
        <taxon>Salamandridae</taxon>
        <taxon>Pleurodelinae</taxon>
        <taxon>Pleurodeles</taxon>
    </lineage>
</organism>
<protein>
    <submittedName>
        <fullName evidence="2">Uncharacterized protein</fullName>
    </submittedName>
</protein>
<dbReference type="Proteomes" id="UP001066276">
    <property type="component" value="Chromosome 1_2"/>
</dbReference>
<comment type="caution">
    <text evidence="2">The sequence shown here is derived from an EMBL/GenBank/DDBJ whole genome shotgun (WGS) entry which is preliminary data.</text>
</comment>
<accession>A0AAV7W2T2</accession>
<reference evidence="2" key="1">
    <citation type="journal article" date="2022" name="bioRxiv">
        <title>Sequencing and chromosome-scale assembly of the giantPleurodeles waltlgenome.</title>
        <authorList>
            <person name="Brown T."/>
            <person name="Elewa A."/>
            <person name="Iarovenko S."/>
            <person name="Subramanian E."/>
            <person name="Araus A.J."/>
            <person name="Petzold A."/>
            <person name="Susuki M."/>
            <person name="Suzuki K.-i.T."/>
            <person name="Hayashi T."/>
            <person name="Toyoda A."/>
            <person name="Oliveira C."/>
            <person name="Osipova E."/>
            <person name="Leigh N.D."/>
            <person name="Simon A."/>
            <person name="Yun M.H."/>
        </authorList>
    </citation>
    <scope>NUCLEOTIDE SEQUENCE</scope>
    <source>
        <strain evidence="2">20211129_DDA</strain>
        <tissue evidence="2">Liver</tissue>
    </source>
</reference>
<dbReference type="EMBL" id="JANPWB010000002">
    <property type="protein sequence ID" value="KAJ1207276.1"/>
    <property type="molecule type" value="Genomic_DNA"/>
</dbReference>
<dbReference type="AlphaFoldDB" id="A0AAV7W2T2"/>
<feature type="region of interest" description="Disordered" evidence="1">
    <location>
        <begin position="1"/>
        <end position="54"/>
    </location>
</feature>
<evidence type="ECO:0000313" key="3">
    <source>
        <dbReference type="Proteomes" id="UP001066276"/>
    </source>
</evidence>
<proteinExistence type="predicted"/>
<gene>
    <name evidence="2" type="ORF">NDU88_002667</name>
</gene>
<feature type="region of interest" description="Disordered" evidence="1">
    <location>
        <begin position="90"/>
        <end position="143"/>
    </location>
</feature>
<evidence type="ECO:0000313" key="2">
    <source>
        <dbReference type="EMBL" id="KAJ1207276.1"/>
    </source>
</evidence>
<keyword evidence="3" id="KW-1185">Reference proteome</keyword>
<sequence length="143" mass="14591">MQRDTEAPVRSGRLAPGNSEAPADDFRRGPGCGWRPSPDGPTRRGGALLSHGGGTLMRGAACVPGGLSACRACRAGWSASPSPWRLECCRGGGDPGPEPPGCSNPRAPREEWSGGQGPWRSADIGRRAGGGSGPIVVNPSAHD</sequence>
<name>A0AAV7W2T2_PLEWA</name>
<evidence type="ECO:0000256" key="1">
    <source>
        <dbReference type="SAM" id="MobiDB-lite"/>
    </source>
</evidence>